<keyword evidence="8" id="KW-1185">Reference proteome</keyword>
<evidence type="ECO:0000259" key="6">
    <source>
        <dbReference type="PROSITE" id="PS51192"/>
    </source>
</evidence>
<dbReference type="PANTHER" id="PTHR13710:SF105">
    <property type="entry name" value="ATP-DEPENDENT DNA HELICASE Q1"/>
    <property type="match status" value="1"/>
</dbReference>
<dbReference type="InterPro" id="IPR027417">
    <property type="entry name" value="P-loop_NTPase"/>
</dbReference>
<dbReference type="InterPro" id="IPR014001">
    <property type="entry name" value="Helicase_ATP-bd"/>
</dbReference>
<evidence type="ECO:0000256" key="4">
    <source>
        <dbReference type="ARBA" id="ARBA00034617"/>
    </source>
</evidence>
<keyword evidence="7" id="KW-0347">Helicase</keyword>
<sequence length="1429" mass="164472">MQLPQLLNHYGLTPQQLENLLSENGIKTNLRFIKTIPEGWLPILSTATAILPPSSNTGANIPVPVSKAKAAKGDIKVLEPEAFDWDKFENTALSLLTSVPVTTEQKGSVMYYDVDEKKIENDKEFFWAFVIFYIPGKYGFVKRIHDFDGLNYYKLKEKNEDNYYIKLKDEVVTGEELVICSSTTVNSNKKTAKIEAVTHSGIVDRTKIKVLSSLLPATNVAGFVSDKPLTDKASFSSFTLHVTRNKDVIKLLPKPEQLPEEHAKPAERYFEKTIFKSVYSGDDVENIQALSSLLTKDQEKLNQYFEEAFDVQRAELSENFDEPSFEAFVKNWLILFPQFICRDNLNLSVSNNYYLDLWFKKILPAKFWDDELSQVFYNYSLEHPELEVLEVFLKFRNVLEDEQKDTYNQLLQKHCNSIESIDTTVTYISLTKLTETAFNGLSTVLEAELNDKTSAKTKLELWLQNLSLYFPHHEAISLFPTCSPVEQDLIIEQLNGSELLSVVQYLSASNSKQSKLKGKNFFESELLAKFNALALDIESDGKEINEFAWGDNSKWFAGVSPEEIKAVKQTLQNRIVKYTPLLIGHNIVDFDYPILLEQGLEIQREQLWDTMLVEMVLSPDLRTYALQTSHQALDDAKLASKVFINQVFRLLVLEEETWSTVKAIFEPKVQEILQRLRTSMSLQWIDVDELKEQLLTYFRPQPKKSSLLKELEGKLDASSAKVKVVLASSDFWDELRGIPGIEFRSSNSSYNRFLELDEDAFLGQLKEGYNQVLGKSFFGHCKRAGLKPMSVNLPPIVRIKLSEEVDFATSCVAPPEPIWEEDQIICLDVYELAKYEEDLLNSEGVEIFVVEPDLISLTFKVLLKELELSYIINNPVTEQLWIKFSGGQSFIELSKEQVKSFHIEIPDGLNNFWIEKYVYGQYRIWGNYNWENHLQGFPLSKIFKVEREKAKLPKDQASFVVVDQKKLQSRVGITRFNPETIYRSRYWLIQKELIAGIVSKESKRRPLILLVQRKDEVLVLEQYFYKLGYYIPNSSIALGRRLELLHQNTKSHKIIVAPVADASNIVSANYVGPLNFLFDSFNLYENYHLAKGSQLFENSITASAEALSDTRKREQRDNIEEDGLTNTEKVEESAFLQRDVYFLLKLQQPLINRLRFLLFDDNVDSKLWLLDARIEDFVSIGEEWNAKKEPVSTWDNKEEYDRDAAIVDTCILSPKPETELPFSLEKSKELLAKVFLSEGNNWYSYQHDYLNKILPAQTNLLVSLPTGGGKSLLFQAPALYRSSFTNRLTIVVTPLKALMEDQVKALWEKGFYGSVDYINQDKSDEVQQIYRRMAGGELSLLFITPERFRSGGFIKAFSQRFDNDGGLEYAVYDEAHCISQWGHEFRPDYLYSGKAVQRFKDMTERKFPVLLFSATVSEKIFRDFNSIFR</sequence>
<evidence type="ECO:0000256" key="5">
    <source>
        <dbReference type="ARBA" id="ARBA00034808"/>
    </source>
</evidence>
<keyword evidence="7" id="KW-0067">ATP-binding</keyword>
<proteinExistence type="inferred from homology"/>
<name>A0A1I7JY62_9BACT</name>
<dbReference type="SUPFAM" id="SSF53098">
    <property type="entry name" value="Ribonuclease H-like"/>
    <property type="match status" value="1"/>
</dbReference>
<accession>A0A1I7JY62</accession>
<dbReference type="Proteomes" id="UP000182491">
    <property type="component" value="Unassembled WGS sequence"/>
</dbReference>
<dbReference type="Gene3D" id="3.30.420.10">
    <property type="entry name" value="Ribonuclease H-like superfamily/Ribonuclease H"/>
    <property type="match status" value="1"/>
</dbReference>
<dbReference type="GO" id="GO:0005694">
    <property type="term" value="C:chromosome"/>
    <property type="evidence" value="ECO:0007669"/>
    <property type="project" value="TreeGrafter"/>
</dbReference>
<dbReference type="EMBL" id="FPCA01000004">
    <property type="protein sequence ID" value="SFU90035.1"/>
    <property type="molecule type" value="Genomic_DNA"/>
</dbReference>
<dbReference type="GO" id="GO:0005524">
    <property type="term" value="F:ATP binding"/>
    <property type="evidence" value="ECO:0007669"/>
    <property type="project" value="InterPro"/>
</dbReference>
<evidence type="ECO:0000256" key="3">
    <source>
        <dbReference type="ARBA" id="ARBA00023235"/>
    </source>
</evidence>
<dbReference type="InterPro" id="IPR012337">
    <property type="entry name" value="RNaseH-like_sf"/>
</dbReference>
<dbReference type="GO" id="GO:0006281">
    <property type="term" value="P:DNA repair"/>
    <property type="evidence" value="ECO:0007669"/>
    <property type="project" value="TreeGrafter"/>
</dbReference>
<gene>
    <name evidence="7" type="ORF">SAMN04487941_3168</name>
</gene>
<protein>
    <recommendedName>
        <fullName evidence="5">DNA 3'-5' helicase</fullName>
        <ecNumber evidence="5">5.6.2.4</ecNumber>
    </recommendedName>
</protein>
<dbReference type="GO" id="GO:0043138">
    <property type="term" value="F:3'-5' DNA helicase activity"/>
    <property type="evidence" value="ECO:0007669"/>
    <property type="project" value="UniProtKB-EC"/>
</dbReference>
<dbReference type="RefSeq" id="WP_068836929.1">
    <property type="nucleotide sequence ID" value="NZ_BMXC01000004.1"/>
</dbReference>
<organism evidence="7 8">
    <name type="scientific">Pontibacter akesuensis</name>
    <dbReference type="NCBI Taxonomy" id="388950"/>
    <lineage>
        <taxon>Bacteria</taxon>
        <taxon>Pseudomonadati</taxon>
        <taxon>Bacteroidota</taxon>
        <taxon>Cytophagia</taxon>
        <taxon>Cytophagales</taxon>
        <taxon>Hymenobacteraceae</taxon>
        <taxon>Pontibacter</taxon>
    </lineage>
</organism>
<dbReference type="PROSITE" id="PS51192">
    <property type="entry name" value="HELICASE_ATP_BIND_1"/>
    <property type="match status" value="1"/>
</dbReference>
<dbReference type="InterPro" id="IPR036397">
    <property type="entry name" value="RNaseH_sf"/>
</dbReference>
<reference evidence="8" key="1">
    <citation type="submission" date="2016-10" db="EMBL/GenBank/DDBJ databases">
        <authorList>
            <person name="Varghese N."/>
        </authorList>
    </citation>
    <scope>NUCLEOTIDE SEQUENCE [LARGE SCALE GENOMIC DNA]</scope>
    <source>
        <strain evidence="8">DSM 18820</strain>
    </source>
</reference>
<comment type="catalytic activity">
    <reaction evidence="4">
        <text>Couples ATP hydrolysis with the unwinding of duplex DNA by translocating in the 3'-5' direction.</text>
        <dbReference type="EC" id="5.6.2.4"/>
    </reaction>
</comment>
<dbReference type="CDD" id="cd17920">
    <property type="entry name" value="DEXHc_RecQ"/>
    <property type="match status" value="1"/>
</dbReference>
<dbReference type="OrthoDB" id="1406535at2"/>
<dbReference type="InterPro" id="IPR011545">
    <property type="entry name" value="DEAD/DEAH_box_helicase_dom"/>
</dbReference>
<dbReference type="GO" id="GO:0005737">
    <property type="term" value="C:cytoplasm"/>
    <property type="evidence" value="ECO:0007669"/>
    <property type="project" value="TreeGrafter"/>
</dbReference>
<evidence type="ECO:0000256" key="1">
    <source>
        <dbReference type="ARBA" id="ARBA00005446"/>
    </source>
</evidence>
<evidence type="ECO:0000313" key="7">
    <source>
        <dbReference type="EMBL" id="SFU90035.1"/>
    </source>
</evidence>
<keyword evidence="2" id="KW-0238">DNA-binding</keyword>
<comment type="similarity">
    <text evidence="1">Belongs to the helicase family. RecQ subfamily.</text>
</comment>
<dbReference type="EC" id="5.6.2.4" evidence="5"/>
<dbReference type="Gene3D" id="3.40.50.300">
    <property type="entry name" value="P-loop containing nucleotide triphosphate hydrolases"/>
    <property type="match status" value="1"/>
</dbReference>
<dbReference type="GO" id="GO:0003677">
    <property type="term" value="F:DNA binding"/>
    <property type="evidence" value="ECO:0007669"/>
    <property type="project" value="UniProtKB-KW"/>
</dbReference>
<evidence type="ECO:0000256" key="2">
    <source>
        <dbReference type="ARBA" id="ARBA00023125"/>
    </source>
</evidence>
<evidence type="ECO:0000313" key="8">
    <source>
        <dbReference type="Proteomes" id="UP000182491"/>
    </source>
</evidence>
<dbReference type="SUPFAM" id="SSF52540">
    <property type="entry name" value="P-loop containing nucleoside triphosphate hydrolases"/>
    <property type="match status" value="1"/>
</dbReference>
<dbReference type="STRING" id="388950.GCA_001611675_00749"/>
<feature type="domain" description="Helicase ATP-binding" evidence="6">
    <location>
        <begin position="1251"/>
        <end position="1429"/>
    </location>
</feature>
<dbReference type="GO" id="GO:0006310">
    <property type="term" value="P:DNA recombination"/>
    <property type="evidence" value="ECO:0007669"/>
    <property type="project" value="TreeGrafter"/>
</dbReference>
<keyword evidence="3" id="KW-0413">Isomerase</keyword>
<dbReference type="GO" id="GO:0009378">
    <property type="term" value="F:four-way junction helicase activity"/>
    <property type="evidence" value="ECO:0007669"/>
    <property type="project" value="TreeGrafter"/>
</dbReference>
<keyword evidence="7" id="KW-0547">Nucleotide-binding</keyword>
<keyword evidence="7" id="KW-0378">Hydrolase</keyword>
<dbReference type="Pfam" id="PF00270">
    <property type="entry name" value="DEAD"/>
    <property type="match status" value="1"/>
</dbReference>
<dbReference type="SMART" id="SM00487">
    <property type="entry name" value="DEXDc"/>
    <property type="match status" value="1"/>
</dbReference>
<dbReference type="PANTHER" id="PTHR13710">
    <property type="entry name" value="DNA HELICASE RECQ FAMILY MEMBER"/>
    <property type="match status" value="1"/>
</dbReference>